<dbReference type="Pfam" id="PF01263">
    <property type="entry name" value="Aldose_epim"/>
    <property type="match status" value="1"/>
</dbReference>
<evidence type="ECO:0000313" key="2">
    <source>
        <dbReference type="Proteomes" id="UP000824110"/>
    </source>
</evidence>
<comment type="caution">
    <text evidence="1">The sequence shown here is derived from an EMBL/GenBank/DDBJ whole genome shotgun (WGS) entry which is preliminary data.</text>
</comment>
<accession>A0A9D1MJ13</accession>
<proteinExistence type="predicted"/>
<dbReference type="GO" id="GO:0030246">
    <property type="term" value="F:carbohydrate binding"/>
    <property type="evidence" value="ECO:0007669"/>
    <property type="project" value="InterPro"/>
</dbReference>
<dbReference type="Gene3D" id="2.70.98.10">
    <property type="match status" value="1"/>
</dbReference>
<organism evidence="1 2">
    <name type="scientific">Candidatus Coproplasma excrementigallinarum</name>
    <dbReference type="NCBI Taxonomy" id="2840747"/>
    <lineage>
        <taxon>Bacteria</taxon>
        <taxon>Bacillati</taxon>
        <taxon>Bacillota</taxon>
        <taxon>Clostridia</taxon>
        <taxon>Eubacteriales</taxon>
        <taxon>Candidatus Coproplasma</taxon>
    </lineage>
</organism>
<dbReference type="AlphaFoldDB" id="A0A9D1MJ13"/>
<name>A0A9D1MJ13_9FIRM</name>
<dbReference type="GO" id="GO:0005975">
    <property type="term" value="P:carbohydrate metabolic process"/>
    <property type="evidence" value="ECO:0007669"/>
    <property type="project" value="InterPro"/>
</dbReference>
<dbReference type="GO" id="GO:0016853">
    <property type="term" value="F:isomerase activity"/>
    <property type="evidence" value="ECO:0007669"/>
    <property type="project" value="InterPro"/>
</dbReference>
<dbReference type="InterPro" id="IPR011013">
    <property type="entry name" value="Gal_mutarotase_sf_dom"/>
</dbReference>
<reference evidence="1" key="2">
    <citation type="journal article" date="2021" name="PeerJ">
        <title>Extensive microbial diversity within the chicken gut microbiome revealed by metagenomics and culture.</title>
        <authorList>
            <person name="Gilroy R."/>
            <person name="Ravi A."/>
            <person name="Getino M."/>
            <person name="Pursley I."/>
            <person name="Horton D.L."/>
            <person name="Alikhan N.F."/>
            <person name="Baker D."/>
            <person name="Gharbi K."/>
            <person name="Hall N."/>
            <person name="Watson M."/>
            <person name="Adriaenssens E.M."/>
            <person name="Foster-Nyarko E."/>
            <person name="Jarju S."/>
            <person name="Secka A."/>
            <person name="Antonio M."/>
            <person name="Oren A."/>
            <person name="Chaudhuri R.R."/>
            <person name="La Ragione R."/>
            <person name="Hildebrand F."/>
            <person name="Pallen M.J."/>
        </authorList>
    </citation>
    <scope>NUCLEOTIDE SEQUENCE</scope>
    <source>
        <strain evidence="1">CHK195-12923</strain>
    </source>
</reference>
<evidence type="ECO:0000313" key="1">
    <source>
        <dbReference type="EMBL" id="HIU61438.1"/>
    </source>
</evidence>
<gene>
    <name evidence="1" type="ORF">IAB69_02180</name>
</gene>
<dbReference type="Proteomes" id="UP000824110">
    <property type="component" value="Unassembled WGS sequence"/>
</dbReference>
<sequence length="273" mass="30553">MLHSVENEFLKLTVDDAGGSMHSLIYKPTGEERLWQGGEAWKSRDVVIFPIIGHAGPFEVCGKSYQLKSHGLARYAVLAAEVKSDEITLSFTSDEESKKSYPFDFYFSINYKLIKNSVKITYFVKSLGGVMPFYVGGHPGMYAPGGSAVIEFENEEHPIIYPIEGGAAALPHLKRFVADKPFFAECKTFQLGSLSGGAIFARTQDGYTYTYRSDCPLWAFWSNENGGDYVCVEPWWGINDNPAFPRELSLKPFMNFERGEGNTFSYELTVSES</sequence>
<dbReference type="InterPro" id="IPR014718">
    <property type="entry name" value="GH-type_carb-bd"/>
</dbReference>
<dbReference type="InterPro" id="IPR008183">
    <property type="entry name" value="Aldose_1/G6P_1-epimerase"/>
</dbReference>
<reference evidence="1" key="1">
    <citation type="submission" date="2020-10" db="EMBL/GenBank/DDBJ databases">
        <authorList>
            <person name="Gilroy R."/>
        </authorList>
    </citation>
    <scope>NUCLEOTIDE SEQUENCE</scope>
    <source>
        <strain evidence="1">CHK195-12923</strain>
    </source>
</reference>
<evidence type="ECO:0008006" key="3">
    <source>
        <dbReference type="Google" id="ProtNLM"/>
    </source>
</evidence>
<protein>
    <recommendedName>
        <fullName evidence="3">Aldose epimerase</fullName>
    </recommendedName>
</protein>
<dbReference type="SUPFAM" id="SSF74650">
    <property type="entry name" value="Galactose mutarotase-like"/>
    <property type="match status" value="1"/>
</dbReference>
<dbReference type="EMBL" id="DVNE01000021">
    <property type="protein sequence ID" value="HIU61438.1"/>
    <property type="molecule type" value="Genomic_DNA"/>
</dbReference>